<evidence type="ECO:0000256" key="6">
    <source>
        <dbReference type="ARBA" id="ARBA00022984"/>
    </source>
</evidence>
<keyword evidence="1 10" id="KW-1003">Cell membrane</keyword>
<feature type="binding site" evidence="10">
    <location>
        <position position="124"/>
    </location>
    <ligand>
        <name>UDP-N-acetyl-alpha-D-glucosamine</name>
        <dbReference type="ChEBI" id="CHEBI:57705"/>
    </ligand>
</feature>
<comment type="subcellular location">
    <subcellularLocation>
        <location evidence="10">Cell membrane</location>
        <topology evidence="10">Peripheral membrane protein</topology>
        <orientation evidence="10">Cytoplasmic side</orientation>
    </subcellularLocation>
</comment>
<evidence type="ECO:0000256" key="1">
    <source>
        <dbReference type="ARBA" id="ARBA00022475"/>
    </source>
</evidence>
<keyword evidence="14" id="KW-1185">Reference proteome</keyword>
<dbReference type="InterPro" id="IPR004276">
    <property type="entry name" value="GlycoTrans_28_N"/>
</dbReference>
<dbReference type="SUPFAM" id="SSF53756">
    <property type="entry name" value="UDP-Glycosyltransferase/glycogen phosphorylase"/>
    <property type="match status" value="1"/>
</dbReference>
<keyword evidence="8 10" id="KW-0131">Cell cycle</keyword>
<dbReference type="Proteomes" id="UP000198832">
    <property type="component" value="Unassembled WGS sequence"/>
</dbReference>
<evidence type="ECO:0000313" key="14">
    <source>
        <dbReference type="Proteomes" id="UP000198832"/>
    </source>
</evidence>
<comment type="function">
    <text evidence="10">Cell wall formation. Catalyzes the transfer of a GlcNAc subunit on undecaprenyl-pyrophosphoryl-MurNAc-pentapeptide (lipid intermediate I) to form undecaprenyl-pyrophosphoryl-MurNAc-(pentapeptide)GlcNAc (lipid intermediate II).</text>
</comment>
<evidence type="ECO:0000259" key="11">
    <source>
        <dbReference type="Pfam" id="PF03033"/>
    </source>
</evidence>
<evidence type="ECO:0000256" key="9">
    <source>
        <dbReference type="ARBA" id="ARBA00023316"/>
    </source>
</evidence>
<keyword evidence="5 10" id="KW-0133">Cell shape</keyword>
<evidence type="ECO:0000256" key="4">
    <source>
        <dbReference type="ARBA" id="ARBA00022679"/>
    </source>
</evidence>
<keyword evidence="7 10" id="KW-0472">Membrane</keyword>
<dbReference type="GO" id="GO:0005975">
    <property type="term" value="P:carbohydrate metabolic process"/>
    <property type="evidence" value="ECO:0007669"/>
    <property type="project" value="InterPro"/>
</dbReference>
<keyword evidence="3 10" id="KW-0328">Glycosyltransferase</keyword>
<keyword evidence="6 10" id="KW-0573">Peptidoglycan synthesis</keyword>
<dbReference type="Gene3D" id="3.40.50.2000">
    <property type="entry name" value="Glycogen Phosphorylase B"/>
    <property type="match status" value="2"/>
</dbReference>
<feature type="domain" description="Glycosyl transferase family 28 C-terminal" evidence="12">
    <location>
        <begin position="187"/>
        <end position="336"/>
    </location>
</feature>
<dbReference type="EC" id="2.4.1.227" evidence="10"/>
<dbReference type="OrthoDB" id="9808936at2"/>
<dbReference type="AlphaFoldDB" id="A0A1I1G028"/>
<evidence type="ECO:0000256" key="3">
    <source>
        <dbReference type="ARBA" id="ARBA00022676"/>
    </source>
</evidence>
<dbReference type="GO" id="GO:0008360">
    <property type="term" value="P:regulation of cell shape"/>
    <property type="evidence" value="ECO:0007669"/>
    <property type="project" value="UniProtKB-KW"/>
</dbReference>
<reference evidence="13 14" key="1">
    <citation type="submission" date="2016-10" db="EMBL/GenBank/DDBJ databases">
        <authorList>
            <person name="de Groot N.N."/>
        </authorList>
    </citation>
    <scope>NUCLEOTIDE SEQUENCE [LARGE SCALE GENOMIC DNA]</scope>
    <source>
        <strain evidence="13 14">CGMCC 1.7056</strain>
    </source>
</reference>
<dbReference type="NCBIfam" id="TIGR01133">
    <property type="entry name" value="murG"/>
    <property type="match status" value="1"/>
</dbReference>
<dbReference type="InterPro" id="IPR007235">
    <property type="entry name" value="Glyco_trans_28_C"/>
</dbReference>
<evidence type="ECO:0000256" key="10">
    <source>
        <dbReference type="HAMAP-Rule" id="MF_00033"/>
    </source>
</evidence>
<keyword evidence="9 10" id="KW-0961">Cell wall biogenesis/degradation</keyword>
<protein>
    <recommendedName>
        <fullName evidence="10">UDP-N-acetylglucosamine--N-acetylmuramyl-(pentapeptide) pyrophosphoryl-undecaprenol N-acetylglucosamine transferase</fullName>
        <ecNumber evidence="10">2.4.1.227</ecNumber>
    </recommendedName>
    <alternativeName>
        <fullName evidence="10">Undecaprenyl-PP-MurNAc-pentapeptide-UDPGlcNAc GlcNAc transferase</fullName>
    </alternativeName>
</protein>
<feature type="binding site" evidence="10">
    <location>
        <begin position="10"/>
        <end position="12"/>
    </location>
    <ligand>
        <name>UDP-N-acetyl-alpha-D-glucosamine</name>
        <dbReference type="ChEBI" id="CHEBI:57705"/>
    </ligand>
</feature>
<evidence type="ECO:0000313" key="13">
    <source>
        <dbReference type="EMBL" id="SFC04656.1"/>
    </source>
</evidence>
<name>A0A1I1G028_9ACTN</name>
<dbReference type="PANTHER" id="PTHR21015">
    <property type="entry name" value="UDP-N-ACETYLGLUCOSAMINE--N-ACETYLMURAMYL-(PENTAPEPTIDE) PYROPHOSPHORYL-UNDECAPRENOL N-ACETYLGLUCOSAMINE TRANSFERASE 1"/>
    <property type="match status" value="1"/>
</dbReference>
<dbReference type="GO" id="GO:0051301">
    <property type="term" value="P:cell division"/>
    <property type="evidence" value="ECO:0007669"/>
    <property type="project" value="UniProtKB-KW"/>
</dbReference>
<evidence type="ECO:0000259" key="12">
    <source>
        <dbReference type="Pfam" id="PF04101"/>
    </source>
</evidence>
<dbReference type="HAMAP" id="MF_00033">
    <property type="entry name" value="MurG"/>
    <property type="match status" value="1"/>
</dbReference>
<evidence type="ECO:0000256" key="5">
    <source>
        <dbReference type="ARBA" id="ARBA00022960"/>
    </source>
</evidence>
<feature type="binding site" evidence="10">
    <location>
        <position position="161"/>
    </location>
    <ligand>
        <name>UDP-N-acetyl-alpha-D-glucosamine</name>
        <dbReference type="ChEBI" id="CHEBI:57705"/>
    </ligand>
</feature>
<gene>
    <name evidence="10" type="primary">murG</name>
    <name evidence="13" type="ORF">SAMN04487968_103190</name>
</gene>
<dbReference type="CDD" id="cd03785">
    <property type="entry name" value="GT28_MurG"/>
    <property type="match status" value="1"/>
</dbReference>
<dbReference type="STRING" id="574651.SAMN04487968_103190"/>
<dbReference type="Pfam" id="PF04101">
    <property type="entry name" value="Glyco_tran_28_C"/>
    <property type="match status" value="1"/>
</dbReference>
<comment type="catalytic activity">
    <reaction evidence="10">
        <text>di-trans,octa-cis-undecaprenyl diphospho-N-acetyl-alpha-D-muramoyl-L-alanyl-D-glutamyl-meso-2,6-diaminopimeloyl-D-alanyl-D-alanine + UDP-N-acetyl-alpha-D-glucosamine = di-trans,octa-cis-undecaprenyl diphospho-[N-acetyl-alpha-D-glucosaminyl-(1-&gt;4)]-N-acetyl-alpha-D-muramoyl-L-alanyl-D-glutamyl-meso-2,6-diaminopimeloyl-D-alanyl-D-alanine + UDP + H(+)</text>
        <dbReference type="Rhea" id="RHEA:31227"/>
        <dbReference type="ChEBI" id="CHEBI:15378"/>
        <dbReference type="ChEBI" id="CHEBI:57705"/>
        <dbReference type="ChEBI" id="CHEBI:58223"/>
        <dbReference type="ChEBI" id="CHEBI:61387"/>
        <dbReference type="ChEBI" id="CHEBI:61388"/>
        <dbReference type="EC" id="2.4.1.227"/>
    </reaction>
</comment>
<dbReference type="GO" id="GO:0071555">
    <property type="term" value="P:cell wall organization"/>
    <property type="evidence" value="ECO:0007669"/>
    <property type="project" value="UniProtKB-KW"/>
</dbReference>
<organism evidence="13 14">
    <name type="scientific">Nocardioides terrae</name>
    <dbReference type="NCBI Taxonomy" id="574651"/>
    <lineage>
        <taxon>Bacteria</taxon>
        <taxon>Bacillati</taxon>
        <taxon>Actinomycetota</taxon>
        <taxon>Actinomycetes</taxon>
        <taxon>Propionibacteriales</taxon>
        <taxon>Nocardioidaceae</taxon>
        <taxon>Nocardioides</taxon>
    </lineage>
</organism>
<dbReference type="GO" id="GO:0005886">
    <property type="term" value="C:plasma membrane"/>
    <property type="evidence" value="ECO:0007669"/>
    <property type="project" value="UniProtKB-SubCell"/>
</dbReference>
<dbReference type="GO" id="GO:0009252">
    <property type="term" value="P:peptidoglycan biosynthetic process"/>
    <property type="evidence" value="ECO:0007669"/>
    <property type="project" value="UniProtKB-UniRule"/>
</dbReference>
<comment type="pathway">
    <text evidence="10">Cell wall biogenesis; peptidoglycan biosynthesis.</text>
</comment>
<keyword evidence="4 10" id="KW-0808">Transferase</keyword>
<feature type="binding site" evidence="10">
    <location>
        <position position="194"/>
    </location>
    <ligand>
        <name>UDP-N-acetyl-alpha-D-glucosamine</name>
        <dbReference type="ChEBI" id="CHEBI:57705"/>
    </ligand>
</feature>
<evidence type="ECO:0000256" key="8">
    <source>
        <dbReference type="ARBA" id="ARBA00023306"/>
    </source>
</evidence>
<keyword evidence="2 10" id="KW-0132">Cell division</keyword>
<proteinExistence type="inferred from homology"/>
<dbReference type="InterPro" id="IPR006009">
    <property type="entry name" value="GlcNAc_MurG"/>
</dbReference>
<sequence length="354" mass="37247">MRVLLAGGGTAGHTSPLLATADALRRLDPSVEITCLGTARGLETRVVPEAGYPLELIPPVPLPRTLNPDLFRVPSRLRGAVKATHDVFDRVRPDVVVGYGGYVSVPAYLAARRRKVPVVVHEQNALPGYGNKVGARVATRVAVSFPDTPLPHAEYVGLPIRRMISTLRRHALRSEALAFFGLAERPTLVVTGGSQGARSLNSAVTAAAPTLVEAGVQVLHVVGPKNDLPPAAPGYAPVGYVDRMDYAFAGADLMVCRAGANSVVEAAAVGVPAVFVPLPHGNGEQERNARPVVEAGGALLVSDAAFTEQWLTGTVPSLIADRHRLAEMGAAAERLVPRDADDRLARIIAEVGGR</sequence>
<dbReference type="GO" id="GO:0051991">
    <property type="term" value="F:UDP-N-acetyl-D-glucosamine:N-acetylmuramoyl-L-alanyl-D-glutamyl-meso-2,6-diaminopimelyl-D-alanyl-D-alanine-diphosphoundecaprenol 4-beta-N-acetylglucosaminlytransferase activity"/>
    <property type="evidence" value="ECO:0007669"/>
    <property type="project" value="RHEA"/>
</dbReference>
<evidence type="ECO:0000256" key="7">
    <source>
        <dbReference type="ARBA" id="ARBA00023136"/>
    </source>
</evidence>
<evidence type="ECO:0000256" key="2">
    <source>
        <dbReference type="ARBA" id="ARBA00022618"/>
    </source>
</evidence>
<dbReference type="GO" id="GO:0050511">
    <property type="term" value="F:undecaprenyldiphospho-muramoylpentapeptide beta-N-acetylglucosaminyltransferase activity"/>
    <property type="evidence" value="ECO:0007669"/>
    <property type="project" value="UniProtKB-UniRule"/>
</dbReference>
<dbReference type="RefSeq" id="WP_091121233.1">
    <property type="nucleotide sequence ID" value="NZ_FOLB01000003.1"/>
</dbReference>
<comment type="caution">
    <text evidence="10">Lacks conserved residue(s) required for the propagation of feature annotation.</text>
</comment>
<dbReference type="UniPathway" id="UPA00219"/>
<dbReference type="EMBL" id="FOLB01000003">
    <property type="protein sequence ID" value="SFC04656.1"/>
    <property type="molecule type" value="Genomic_DNA"/>
</dbReference>
<dbReference type="PANTHER" id="PTHR21015:SF22">
    <property type="entry name" value="GLYCOSYLTRANSFERASE"/>
    <property type="match status" value="1"/>
</dbReference>
<feature type="binding site" evidence="10">
    <location>
        <position position="285"/>
    </location>
    <ligand>
        <name>UDP-N-acetyl-alpha-D-glucosamine</name>
        <dbReference type="ChEBI" id="CHEBI:57705"/>
    </ligand>
</feature>
<feature type="domain" description="Glycosyltransferase family 28 N-terminal" evidence="11">
    <location>
        <begin position="3"/>
        <end position="142"/>
    </location>
</feature>
<dbReference type="Pfam" id="PF03033">
    <property type="entry name" value="Glyco_transf_28"/>
    <property type="match status" value="1"/>
</dbReference>
<comment type="similarity">
    <text evidence="10">Belongs to the glycosyltransferase 28 family. MurG subfamily.</text>
</comment>
<accession>A0A1I1G028</accession>